<gene>
    <name evidence="2" type="ORF">OL234_01615</name>
</gene>
<sequence length="184" mass="20726">MKKMMLGFATVLSVGMFAPLTSAQADEINVNPIVVGEASSHQNISVLLNNYQNIESAYITQQGLAQQAIDNYTDFAATIASYGYTLEEARATADSYYYAVDGQMRQLDEKRNSYWFMNQDLANQYNYLLDQQNPADQEFLAQVRSVLENSVPVVENEKAWFNQSLPTIMMTTNNISNYISLLAQ</sequence>
<dbReference type="EMBL" id="CP110232">
    <property type="protein sequence ID" value="WEG73631.1"/>
    <property type="molecule type" value="Genomic_DNA"/>
</dbReference>
<dbReference type="RefSeq" id="WP_275469431.1">
    <property type="nucleotide sequence ID" value="NZ_CP110232.1"/>
</dbReference>
<evidence type="ECO:0000256" key="1">
    <source>
        <dbReference type="SAM" id="SignalP"/>
    </source>
</evidence>
<evidence type="ECO:0000313" key="3">
    <source>
        <dbReference type="Proteomes" id="UP001179647"/>
    </source>
</evidence>
<proteinExistence type="predicted"/>
<keyword evidence="1" id="KW-0732">Signal</keyword>
<feature type="chain" id="PRO_5042134014" evidence="1">
    <location>
        <begin position="26"/>
        <end position="184"/>
    </location>
</feature>
<dbReference type="AlphaFoldDB" id="A0AAF0CVH6"/>
<name>A0AAF0CVH6_9ENTE</name>
<protein>
    <submittedName>
        <fullName evidence="2">Uncharacterized protein</fullName>
    </submittedName>
</protein>
<keyword evidence="3" id="KW-1185">Reference proteome</keyword>
<feature type="signal peptide" evidence="1">
    <location>
        <begin position="1"/>
        <end position="25"/>
    </location>
</feature>
<dbReference type="Proteomes" id="UP001179647">
    <property type="component" value="Chromosome"/>
</dbReference>
<organism evidence="2 3">
    <name type="scientific">Vagococcus intermedius</name>
    <dbReference type="NCBI Taxonomy" id="2991418"/>
    <lineage>
        <taxon>Bacteria</taxon>
        <taxon>Bacillati</taxon>
        <taxon>Bacillota</taxon>
        <taxon>Bacilli</taxon>
        <taxon>Lactobacillales</taxon>
        <taxon>Enterococcaceae</taxon>
        <taxon>Vagococcus</taxon>
    </lineage>
</organism>
<dbReference type="KEGG" id="vie:OL234_01615"/>
<accession>A0AAF0CVH6</accession>
<reference evidence="2" key="1">
    <citation type="submission" date="2022-10" db="EMBL/GenBank/DDBJ databases">
        <title>Vagococcus sp. isolated from poultry meat.</title>
        <authorList>
            <person name="Johansson P."/>
            <person name="Bjorkroth J."/>
        </authorList>
    </citation>
    <scope>NUCLEOTIDE SEQUENCE</scope>
    <source>
        <strain evidence="2">STAA11</strain>
    </source>
</reference>
<evidence type="ECO:0000313" key="2">
    <source>
        <dbReference type="EMBL" id="WEG73631.1"/>
    </source>
</evidence>